<feature type="domain" description="EGF-like" evidence="4">
    <location>
        <begin position="147"/>
        <end position="179"/>
    </location>
</feature>
<dbReference type="SUPFAM" id="SSF49785">
    <property type="entry name" value="Galactose-binding domain-like"/>
    <property type="match status" value="1"/>
</dbReference>
<evidence type="ECO:0000259" key="4">
    <source>
        <dbReference type="PROSITE" id="PS50026"/>
    </source>
</evidence>
<dbReference type="AlphaFoldDB" id="A0ABD0LKA0"/>
<dbReference type="PROSITE" id="PS00022">
    <property type="entry name" value="EGF_1"/>
    <property type="match status" value="2"/>
</dbReference>
<feature type="disulfide bond" evidence="3">
    <location>
        <begin position="151"/>
        <end position="161"/>
    </location>
</feature>
<dbReference type="EMBL" id="JACVVK020000044">
    <property type="protein sequence ID" value="KAK7499374.1"/>
    <property type="molecule type" value="Genomic_DNA"/>
</dbReference>
<feature type="disulfide bond" evidence="3">
    <location>
        <begin position="169"/>
        <end position="178"/>
    </location>
</feature>
<dbReference type="PANTHER" id="PTHR14949:SF56">
    <property type="entry name" value="EGF-LIKE-DOMAIN, MULTIPLE 7"/>
    <property type="match status" value="1"/>
</dbReference>
<keyword evidence="1" id="KW-0732">Signal</keyword>
<dbReference type="SUPFAM" id="SSF57196">
    <property type="entry name" value="EGF/Laminin"/>
    <property type="match status" value="1"/>
</dbReference>
<dbReference type="PROSITE" id="PS01186">
    <property type="entry name" value="EGF_2"/>
    <property type="match status" value="2"/>
</dbReference>
<dbReference type="PROSITE" id="PS50026">
    <property type="entry name" value="EGF_3"/>
    <property type="match status" value="1"/>
</dbReference>
<keyword evidence="6" id="KW-1185">Reference proteome</keyword>
<evidence type="ECO:0000256" key="1">
    <source>
        <dbReference type="ARBA" id="ARBA00022729"/>
    </source>
</evidence>
<reference evidence="5 6" key="1">
    <citation type="journal article" date="2023" name="Sci. Data">
        <title>Genome assembly of the Korean intertidal mud-creeper Batillaria attramentaria.</title>
        <authorList>
            <person name="Patra A.K."/>
            <person name="Ho P.T."/>
            <person name="Jun S."/>
            <person name="Lee S.J."/>
            <person name="Kim Y."/>
            <person name="Won Y.J."/>
        </authorList>
    </citation>
    <scope>NUCLEOTIDE SEQUENCE [LARGE SCALE GENOMIC DNA]</scope>
    <source>
        <strain evidence="5">Wonlab-2016</strain>
    </source>
</reference>
<protein>
    <recommendedName>
        <fullName evidence="4">EGF-like domain-containing protein</fullName>
    </recommendedName>
</protein>
<gene>
    <name evidence="5" type="ORF">BaRGS_00009349</name>
</gene>
<keyword evidence="3" id="KW-0245">EGF-like domain</keyword>
<sequence>DVCTPEGFPDDVITQSWSSSADGVADSPVWCPETSDTEPYLEFRFVDSAQGQWAVKSVNLTATADFDGYALNYDLYGLYPDADSNSSWTLLAQDASAVQPKPEGGKFYYTQIFRPPFVVQAVRLYPNGSFDGSGQRCLNVTLYGCPTTDLCTSPCQNGGMCVGVNLCSCPEGFFGADCSFSAQMLLQLIFRLRLTILANTQLQSDVGAWQVTLSSGFRIQEDVITIRGSRVFLYSTALTNSFQCLMQPSSFSAFYVSFSFRLGAFGSGDITGLFGTDATQDTEGVNAWIVRGDSEYSLVVEVRRLNLKWTVVSTPAAIQTVGSWVRLEISWDVAKGLAVYVDDEVVGRVRSGQDISSMTSAQYFIIGYPSFDYTLDYDVDLEIGEFSVSPATRRQTLISVAETCPVNCENRGWCVNDFTCGCPIGFFGPGCFYTAQTDTELSTSMGTLQKGSVTGVSFTTNSITLTGTGVYLFTDSPLDLFGDLVSVSEVSSFTLAFSFSVFDFTSPAYIMCTDYFGGETQGVNVVLEADLTLVVHLNLRNTHWEASFRFEDDEVLRTGVLLEISLDRDADRLRLYVNGALVAEGEEESSSVERTSAGVLVFGLPKSDYNESVTCGMTIYQLTMWRAVRSTIVSEVVYGLRQCPSWEEIWLIASEPCRESIVAGAQESNLDTACSHYEASLQCGVYVMRARGYDCTPDILLQSLQTATDASLFTGGTNGFSLPTACTAVTGSFSQELDTTPVCAVRDAVRYVMGYVCRSQDALPDVSSFPSNPCTTLLSVAGCVADALGSLGPHCSYQDMFASVAAEVSVSSDFSELTEDANKCNEFLQKLTSGDPCFNQSSVNCFSRLTIFFQAAPSSINGACNALDSTSTCLARESQGQCTAQDSRKSIIDWMSYFYTYYVVGSTVMVPNINLENQCPSWQEVWIAAADTCRASIVAALGESDLDTACLHYQSVLKCGVFAMRAKGYNCTPDEILQQAATDTFLLTGQLSGFSLPSSCPAVNANFSQDLDITPLCEVQDSVQYIMSYICRPDQDSLPDLSGFPSNPCTSALAIAGCVKAAFSSLGQSCSYDELYDQVIVGSFDFSLFPSVTAAVGSCRDYRLKLVDDPCFNQTDGTCTAQVTNLFQGTPSSLRESCTYVSS</sequence>
<dbReference type="Proteomes" id="UP001519460">
    <property type="component" value="Unassembled WGS sequence"/>
</dbReference>
<dbReference type="InterPro" id="IPR050969">
    <property type="entry name" value="Dev_Signal_Modulators"/>
</dbReference>
<comment type="caution">
    <text evidence="5">The sequence shown here is derived from an EMBL/GenBank/DDBJ whole genome shotgun (WGS) entry which is preliminary data.</text>
</comment>
<name>A0ABD0LKA0_9CAEN</name>
<dbReference type="Gene3D" id="2.10.25.10">
    <property type="entry name" value="Laminin"/>
    <property type="match status" value="1"/>
</dbReference>
<proteinExistence type="predicted"/>
<dbReference type="SMART" id="SM00181">
    <property type="entry name" value="EGF"/>
    <property type="match status" value="2"/>
</dbReference>
<dbReference type="InterPro" id="IPR008979">
    <property type="entry name" value="Galactose-bd-like_sf"/>
</dbReference>
<comment type="caution">
    <text evidence="3">Lacks conserved residue(s) required for the propagation of feature annotation.</text>
</comment>
<dbReference type="Gene3D" id="2.60.120.260">
    <property type="entry name" value="Galactose-binding domain-like"/>
    <property type="match status" value="1"/>
</dbReference>
<dbReference type="InterPro" id="IPR000742">
    <property type="entry name" value="EGF"/>
</dbReference>
<dbReference type="InterPro" id="IPR013320">
    <property type="entry name" value="ConA-like_dom_sf"/>
</dbReference>
<feature type="non-terminal residue" evidence="5">
    <location>
        <position position="1"/>
    </location>
</feature>
<dbReference type="Gene3D" id="2.60.120.200">
    <property type="match status" value="1"/>
</dbReference>
<dbReference type="PANTHER" id="PTHR14949">
    <property type="entry name" value="EGF-LIKE-DOMAIN, MULTIPLE 7, 8"/>
    <property type="match status" value="1"/>
</dbReference>
<evidence type="ECO:0000256" key="3">
    <source>
        <dbReference type="PROSITE-ProRule" id="PRU00076"/>
    </source>
</evidence>
<organism evidence="5 6">
    <name type="scientific">Batillaria attramentaria</name>
    <dbReference type="NCBI Taxonomy" id="370345"/>
    <lineage>
        <taxon>Eukaryota</taxon>
        <taxon>Metazoa</taxon>
        <taxon>Spiralia</taxon>
        <taxon>Lophotrochozoa</taxon>
        <taxon>Mollusca</taxon>
        <taxon>Gastropoda</taxon>
        <taxon>Caenogastropoda</taxon>
        <taxon>Sorbeoconcha</taxon>
        <taxon>Cerithioidea</taxon>
        <taxon>Batillariidae</taxon>
        <taxon>Batillaria</taxon>
    </lineage>
</organism>
<accession>A0ABD0LKA0</accession>
<evidence type="ECO:0000313" key="5">
    <source>
        <dbReference type="EMBL" id="KAK7499374.1"/>
    </source>
</evidence>
<evidence type="ECO:0000256" key="2">
    <source>
        <dbReference type="ARBA" id="ARBA00023157"/>
    </source>
</evidence>
<dbReference type="SUPFAM" id="SSF49899">
    <property type="entry name" value="Concanavalin A-like lectins/glucanases"/>
    <property type="match status" value="2"/>
</dbReference>
<evidence type="ECO:0000313" key="6">
    <source>
        <dbReference type="Proteomes" id="UP001519460"/>
    </source>
</evidence>
<keyword evidence="2 3" id="KW-1015">Disulfide bond</keyword>